<dbReference type="Proteomes" id="UP000237966">
    <property type="component" value="Unassembled WGS sequence"/>
</dbReference>
<evidence type="ECO:0000313" key="2">
    <source>
        <dbReference type="EMBL" id="PPI14313.1"/>
    </source>
</evidence>
<gene>
    <name evidence="2" type="ORF">C5C51_06945</name>
</gene>
<proteinExistence type="predicted"/>
<comment type="caution">
    <text evidence="2">The sequence shown here is derived from an EMBL/GenBank/DDBJ whole genome shotgun (WGS) entry which is preliminary data.</text>
</comment>
<dbReference type="AlphaFoldDB" id="A0A2S5Y5Q6"/>
<dbReference type="RefSeq" id="WP_081656833.1">
    <property type="nucleotide sequence ID" value="NZ_CP010848.1"/>
</dbReference>
<evidence type="ECO:0000313" key="3">
    <source>
        <dbReference type="Proteomes" id="UP000237966"/>
    </source>
</evidence>
<dbReference type="EMBL" id="PSWU01000012">
    <property type="protein sequence ID" value="PPI14313.1"/>
    <property type="molecule type" value="Genomic_DNA"/>
</dbReference>
<protein>
    <recommendedName>
        <fullName evidence="1">Bacterial EndoU nuclease domain-containing protein</fullName>
    </recommendedName>
</protein>
<organism evidence="2 3">
    <name type="scientific">Rathayibacter toxicus</name>
    <dbReference type="NCBI Taxonomy" id="145458"/>
    <lineage>
        <taxon>Bacteria</taxon>
        <taxon>Bacillati</taxon>
        <taxon>Actinomycetota</taxon>
        <taxon>Actinomycetes</taxon>
        <taxon>Micrococcales</taxon>
        <taxon>Microbacteriaceae</taxon>
        <taxon>Rathayibacter</taxon>
    </lineage>
</organism>
<sequence>MEWWAPWPGKPGKTPFPKEWSREKIMHHISDIATDPTLTWIPEYTNVVGNFTKKGKPARVTVEGKREGVPIRVEHAGKGIITAHPIY</sequence>
<dbReference type="InterPro" id="IPR029501">
    <property type="entry name" value="EndoU_bac"/>
</dbReference>
<reference evidence="2 3" key="1">
    <citation type="submission" date="2018-02" db="EMBL/GenBank/DDBJ databases">
        <title>Bacteriophage NCPPB3778 and a type I-E CRISPR drive the evolution of the US Biological Select Agent, Rathayibacter toxicus.</title>
        <authorList>
            <person name="Davis E.W.II."/>
            <person name="Tabima J.F."/>
            <person name="Weisberg A.J."/>
            <person name="Lopes L.D."/>
            <person name="Wiseman M.S."/>
            <person name="Wiseman M.S."/>
            <person name="Pupko T."/>
            <person name="Belcher M.S."/>
            <person name="Sechler A.J."/>
            <person name="Tancos M.A."/>
            <person name="Schroeder B.K."/>
            <person name="Murray T.D."/>
            <person name="Luster D.G."/>
            <person name="Schneider W.L."/>
            <person name="Rogers E."/>
            <person name="Andreote F.D."/>
            <person name="Grunwald N.J."/>
            <person name="Putnam M.L."/>
            <person name="Chang J.H."/>
        </authorList>
    </citation>
    <scope>NUCLEOTIDE SEQUENCE [LARGE SCALE GENOMIC DNA]</scope>
    <source>
        <strain evidence="2 3">FH99</strain>
    </source>
</reference>
<name>A0A2S5Y5Q6_9MICO</name>
<dbReference type="GeneID" id="96997007"/>
<feature type="domain" description="Bacterial EndoU nuclease" evidence="1">
    <location>
        <begin position="3"/>
        <end position="86"/>
    </location>
</feature>
<dbReference type="OrthoDB" id="6624031at2"/>
<dbReference type="Pfam" id="PF14436">
    <property type="entry name" value="EndoU_bacteria"/>
    <property type="match status" value="1"/>
</dbReference>
<dbReference type="GO" id="GO:0004519">
    <property type="term" value="F:endonuclease activity"/>
    <property type="evidence" value="ECO:0007669"/>
    <property type="project" value="InterPro"/>
</dbReference>
<evidence type="ECO:0000259" key="1">
    <source>
        <dbReference type="Pfam" id="PF14436"/>
    </source>
</evidence>
<accession>A0A2S5Y5Q6</accession>